<dbReference type="InterPro" id="IPR006311">
    <property type="entry name" value="TAT_signal"/>
</dbReference>
<protein>
    <recommendedName>
        <fullName evidence="3">M15 family peptidase</fullName>
    </recommendedName>
</protein>
<evidence type="ECO:0008006" key="3">
    <source>
        <dbReference type="Google" id="ProtNLM"/>
    </source>
</evidence>
<comment type="caution">
    <text evidence="1">The sequence shown here is derived from an EMBL/GenBank/DDBJ whole genome shotgun (WGS) entry which is preliminary data.</text>
</comment>
<evidence type="ECO:0000313" key="2">
    <source>
        <dbReference type="Proteomes" id="UP001550853"/>
    </source>
</evidence>
<dbReference type="Proteomes" id="UP001550853">
    <property type="component" value="Unassembled WGS sequence"/>
</dbReference>
<dbReference type="EMBL" id="JBEZVI010000014">
    <property type="protein sequence ID" value="MEU3711999.1"/>
    <property type="molecule type" value="Genomic_DNA"/>
</dbReference>
<proteinExistence type="predicted"/>
<evidence type="ECO:0000313" key="1">
    <source>
        <dbReference type="EMBL" id="MEU3711999.1"/>
    </source>
</evidence>
<accession>A0ABV2Z1X5</accession>
<organism evidence="1 2">
    <name type="scientific">Streptomyces catenulae</name>
    <dbReference type="NCBI Taxonomy" id="66875"/>
    <lineage>
        <taxon>Bacteria</taxon>
        <taxon>Bacillati</taxon>
        <taxon>Actinomycetota</taxon>
        <taxon>Actinomycetes</taxon>
        <taxon>Kitasatosporales</taxon>
        <taxon>Streptomycetaceae</taxon>
        <taxon>Streptomyces</taxon>
    </lineage>
</organism>
<reference evidence="1 2" key="1">
    <citation type="submission" date="2024-06" db="EMBL/GenBank/DDBJ databases">
        <title>The Natural Products Discovery Center: Release of the First 8490 Sequenced Strains for Exploring Actinobacteria Biosynthetic Diversity.</title>
        <authorList>
            <person name="Kalkreuter E."/>
            <person name="Kautsar S.A."/>
            <person name="Yang D."/>
            <person name="Bader C.D."/>
            <person name="Teijaro C.N."/>
            <person name="Fluegel L."/>
            <person name="Davis C.M."/>
            <person name="Simpson J.R."/>
            <person name="Lauterbach L."/>
            <person name="Steele A.D."/>
            <person name="Gui C."/>
            <person name="Meng S."/>
            <person name="Li G."/>
            <person name="Viehrig K."/>
            <person name="Ye F."/>
            <person name="Su P."/>
            <person name="Kiefer A.F."/>
            <person name="Nichols A."/>
            <person name="Cepeda A.J."/>
            <person name="Yan W."/>
            <person name="Fan B."/>
            <person name="Jiang Y."/>
            <person name="Adhikari A."/>
            <person name="Zheng C.-J."/>
            <person name="Schuster L."/>
            <person name="Cowan T.M."/>
            <person name="Smanski M.J."/>
            <person name="Chevrette M.G."/>
            <person name="De Carvalho L.P.S."/>
            <person name="Shen B."/>
        </authorList>
    </citation>
    <scope>NUCLEOTIDE SEQUENCE [LARGE SCALE GENOMIC DNA]</scope>
    <source>
        <strain evidence="1 2">NPDC033039</strain>
    </source>
</reference>
<sequence length="227" mass="24585">MTSTGLSRRRFIGATSSAAATATLINLGGVGTAVATTGKGAEPHAWKGKQSRNGWPVLAQAPSHRIEGSSQKVRLAEGDASVILLHVARRFHYEIDSLRAGDVHGWTAHANVTEPYESNYASGSALVIRPLCYPSGSKGNFYPNELVVIRDILSELDSTVAWGGDFKVPKESHFELTLRPGHPRLKGVARKIHGWQTDPGNHGAGAIDAFDPRRRRVARAFERRMAS</sequence>
<keyword evidence="2" id="KW-1185">Reference proteome</keyword>
<dbReference type="RefSeq" id="WP_030286445.1">
    <property type="nucleotide sequence ID" value="NZ_JBEZVI010000014.1"/>
</dbReference>
<gene>
    <name evidence="1" type="ORF">AB0E61_18120</name>
</gene>
<name>A0ABV2Z1X5_9ACTN</name>
<dbReference type="PROSITE" id="PS51318">
    <property type="entry name" value="TAT"/>
    <property type="match status" value="1"/>
</dbReference>